<sequence>MKLFTNDEYKQLVENGSNFNEASDDKPVVKLFVTNTRCCWLISEINPEYPEMAFGLCDLGMGFPELGYVDLNELQQVQGFFRVLCRDESFEGKYPISVYAEAARTVRYITTDETSLRNAALKLKNS</sequence>
<evidence type="ECO:0008006" key="3">
    <source>
        <dbReference type="Google" id="ProtNLM"/>
    </source>
</evidence>
<dbReference type="Proteomes" id="UP000189739">
    <property type="component" value="Unassembled WGS sequence"/>
</dbReference>
<protein>
    <recommendedName>
        <fullName evidence="3">DUF2958 domain-containing protein</fullName>
    </recommendedName>
</protein>
<comment type="caution">
    <text evidence="1">The sequence shown here is derived from an EMBL/GenBank/DDBJ whole genome shotgun (WGS) entry which is preliminary data.</text>
</comment>
<proteinExistence type="predicted"/>
<evidence type="ECO:0000313" key="1">
    <source>
        <dbReference type="EMBL" id="OOQ57404.1"/>
    </source>
</evidence>
<gene>
    <name evidence="1" type="ORF">BC343_15000</name>
</gene>
<dbReference type="EMBL" id="MBTF01000036">
    <property type="protein sequence ID" value="OOQ57404.1"/>
    <property type="molecule type" value="Genomic_DNA"/>
</dbReference>
<dbReference type="STRING" id="1792845.BC343_15000"/>
<dbReference type="Pfam" id="PF11171">
    <property type="entry name" value="DUF2958"/>
    <property type="match status" value="1"/>
</dbReference>
<name>A0A1S9P8V1_9SPHI</name>
<dbReference type="RefSeq" id="WP_143822355.1">
    <property type="nucleotide sequence ID" value="NZ_MBTF01000036.1"/>
</dbReference>
<organism evidence="1 2">
    <name type="scientific">Mucilaginibacter pedocola</name>
    <dbReference type="NCBI Taxonomy" id="1792845"/>
    <lineage>
        <taxon>Bacteria</taxon>
        <taxon>Pseudomonadati</taxon>
        <taxon>Bacteroidota</taxon>
        <taxon>Sphingobacteriia</taxon>
        <taxon>Sphingobacteriales</taxon>
        <taxon>Sphingobacteriaceae</taxon>
        <taxon>Mucilaginibacter</taxon>
    </lineage>
</organism>
<evidence type="ECO:0000313" key="2">
    <source>
        <dbReference type="Proteomes" id="UP000189739"/>
    </source>
</evidence>
<keyword evidence="2" id="KW-1185">Reference proteome</keyword>
<dbReference type="InterPro" id="IPR021341">
    <property type="entry name" value="DUF2958"/>
</dbReference>
<reference evidence="1 2" key="1">
    <citation type="submission" date="2016-07" db="EMBL/GenBank/DDBJ databases">
        <title>Genomic analysis of zinc-resistant bacterium Mucilaginibacter pedocola TBZ30.</title>
        <authorList>
            <person name="Huang J."/>
            <person name="Tang J."/>
        </authorList>
    </citation>
    <scope>NUCLEOTIDE SEQUENCE [LARGE SCALE GENOMIC DNA]</scope>
    <source>
        <strain evidence="1 2">TBZ30</strain>
    </source>
</reference>
<accession>A0A1S9P8V1</accession>
<dbReference type="AlphaFoldDB" id="A0A1S9P8V1"/>
<dbReference type="OrthoDB" id="1070337at2"/>